<feature type="transmembrane region" description="Helical" evidence="5">
    <location>
        <begin position="345"/>
        <end position="367"/>
    </location>
</feature>
<dbReference type="GO" id="GO:0016020">
    <property type="term" value="C:membrane"/>
    <property type="evidence" value="ECO:0007669"/>
    <property type="project" value="UniProtKB-SubCell"/>
</dbReference>
<proteinExistence type="predicted"/>
<reference evidence="6 7" key="1">
    <citation type="journal article" date="2018" name="Nat. Biotechnol.">
        <title>A standardized bacterial taxonomy based on genome phylogeny substantially revises the tree of life.</title>
        <authorList>
            <person name="Parks D.H."/>
            <person name="Chuvochina M."/>
            <person name="Waite D.W."/>
            <person name="Rinke C."/>
            <person name="Skarshewski A."/>
            <person name="Chaumeil P.A."/>
            <person name="Hugenholtz P."/>
        </authorList>
    </citation>
    <scope>NUCLEOTIDE SEQUENCE [LARGE SCALE GENOMIC DNA]</scope>
    <source>
        <strain evidence="6">UBA8844</strain>
    </source>
</reference>
<keyword evidence="4 5" id="KW-0472">Membrane</keyword>
<dbReference type="Gene3D" id="1.20.1740.10">
    <property type="entry name" value="Amino acid/polyamine transporter I"/>
    <property type="match status" value="1"/>
</dbReference>
<evidence type="ECO:0000256" key="3">
    <source>
        <dbReference type="ARBA" id="ARBA00022989"/>
    </source>
</evidence>
<evidence type="ECO:0000256" key="4">
    <source>
        <dbReference type="ARBA" id="ARBA00023136"/>
    </source>
</evidence>
<feature type="transmembrane region" description="Helical" evidence="5">
    <location>
        <begin position="61"/>
        <end position="80"/>
    </location>
</feature>
<feature type="transmembrane region" description="Helical" evidence="5">
    <location>
        <begin position="373"/>
        <end position="392"/>
    </location>
</feature>
<evidence type="ECO:0000313" key="7">
    <source>
        <dbReference type="Proteomes" id="UP000264071"/>
    </source>
</evidence>
<keyword evidence="3 5" id="KW-1133">Transmembrane helix</keyword>
<dbReference type="OMA" id="IHLWGVG"/>
<dbReference type="InterPro" id="IPR002293">
    <property type="entry name" value="AA/rel_permease1"/>
</dbReference>
<dbReference type="GO" id="GO:0015179">
    <property type="term" value="F:L-amino acid transmembrane transporter activity"/>
    <property type="evidence" value="ECO:0007669"/>
    <property type="project" value="TreeGrafter"/>
</dbReference>
<dbReference type="Proteomes" id="UP000264071">
    <property type="component" value="Unassembled WGS sequence"/>
</dbReference>
<feature type="transmembrane region" description="Helical" evidence="5">
    <location>
        <begin position="412"/>
        <end position="430"/>
    </location>
</feature>
<keyword evidence="2 5" id="KW-0812">Transmembrane</keyword>
<dbReference type="PIRSF" id="PIRSF006060">
    <property type="entry name" value="AA_transporter"/>
    <property type="match status" value="1"/>
</dbReference>
<feature type="transmembrane region" description="Helical" evidence="5">
    <location>
        <begin position="208"/>
        <end position="230"/>
    </location>
</feature>
<dbReference type="PANTHER" id="PTHR11785">
    <property type="entry name" value="AMINO ACID TRANSPORTER"/>
    <property type="match status" value="1"/>
</dbReference>
<feature type="transmembrane region" description="Helical" evidence="5">
    <location>
        <begin position="300"/>
        <end position="324"/>
    </location>
</feature>
<feature type="transmembrane region" description="Helical" evidence="5">
    <location>
        <begin position="169"/>
        <end position="188"/>
    </location>
</feature>
<dbReference type="PANTHER" id="PTHR11785:SF512">
    <property type="entry name" value="SOBREMESA, ISOFORM B"/>
    <property type="match status" value="1"/>
</dbReference>
<evidence type="ECO:0000256" key="2">
    <source>
        <dbReference type="ARBA" id="ARBA00022692"/>
    </source>
</evidence>
<dbReference type="InterPro" id="IPR050598">
    <property type="entry name" value="AminoAcid_Transporter"/>
</dbReference>
<feature type="transmembrane region" description="Helical" evidence="5">
    <location>
        <begin position="142"/>
        <end position="162"/>
    </location>
</feature>
<evidence type="ECO:0000313" key="6">
    <source>
        <dbReference type="EMBL" id="HCT57554.1"/>
    </source>
</evidence>
<dbReference type="EMBL" id="DPIY01000009">
    <property type="protein sequence ID" value="HCT57554.1"/>
    <property type="molecule type" value="Genomic_DNA"/>
</dbReference>
<protein>
    <submittedName>
        <fullName evidence="6">Amino acid permease</fullName>
    </submittedName>
</protein>
<organism evidence="6 7">
    <name type="scientific">Gemmatimonas aurantiaca</name>
    <dbReference type="NCBI Taxonomy" id="173480"/>
    <lineage>
        <taxon>Bacteria</taxon>
        <taxon>Pseudomonadati</taxon>
        <taxon>Gemmatimonadota</taxon>
        <taxon>Gemmatimonadia</taxon>
        <taxon>Gemmatimonadales</taxon>
        <taxon>Gemmatimonadaceae</taxon>
        <taxon>Gemmatimonas</taxon>
    </lineage>
</organism>
<evidence type="ECO:0000256" key="5">
    <source>
        <dbReference type="SAM" id="Phobius"/>
    </source>
</evidence>
<evidence type="ECO:0000256" key="1">
    <source>
        <dbReference type="ARBA" id="ARBA00004141"/>
    </source>
</evidence>
<feature type="transmembrane region" description="Helical" evidence="5">
    <location>
        <begin position="101"/>
        <end position="122"/>
    </location>
</feature>
<comment type="subcellular location">
    <subcellularLocation>
        <location evidence="1">Membrane</location>
        <topology evidence="1">Multi-pass membrane protein</topology>
    </subcellularLocation>
</comment>
<feature type="transmembrane region" description="Helical" evidence="5">
    <location>
        <begin position="436"/>
        <end position="453"/>
    </location>
</feature>
<dbReference type="Pfam" id="PF13520">
    <property type="entry name" value="AA_permease_2"/>
    <property type="match status" value="1"/>
</dbReference>
<accession>A0A3D4V9Q4</accession>
<gene>
    <name evidence="6" type="ORF">DGD08_10180</name>
</gene>
<comment type="caution">
    <text evidence="6">The sequence shown here is derived from an EMBL/GenBank/DDBJ whole genome shotgun (WGS) entry which is preliminary data.</text>
</comment>
<sequence>MTGGPCDRPMTQSSDVRYAARLGTFSGTMLVVGGIIGAGIFLSPSIVVQRVGTAPLTMGAWGLGAVVAIIGGFVYAELGARRPKAGGTYVYLREAFGTLPAFLYGWALFLIIGTGAIAAVAMTGANYLAELLGLPAEAGRPIAIALIVVLTALNVAGVRIGATTGNVLTVLKLSAIALLVVAALVLSPRADAVLPVAAVPVTLTPPTGWSDTIAAMGAALVPVLFSFGGWQQTNAVAEELVDPARTLPKVLILGVLIVAATYLLVNMAYLRALGLEGLAASRAPAADSMQIYLGPVGRTLITFGIVTSTVGFLSMVILMSARVYQAMAADGLFFRSMAQLHPRTQTPVSALLWQGVVALVLLLSGTYGQLLDYVVFADWIFFGSTAATLFVLRARDAARGEHIAVRAPGHPFTTVLFVAAAGYVVIGSVVSNPGNALRGAALLALGLPVYAYWMRQRSRSERSP</sequence>
<name>A0A3D4V9Q4_9BACT</name>
<feature type="transmembrane region" description="Helical" evidence="5">
    <location>
        <begin position="18"/>
        <end position="41"/>
    </location>
</feature>
<feature type="transmembrane region" description="Helical" evidence="5">
    <location>
        <begin position="250"/>
        <end position="269"/>
    </location>
</feature>
<dbReference type="AlphaFoldDB" id="A0A3D4V9Q4"/>